<dbReference type="HAMAP" id="MF_00052_A">
    <property type="entry name" value="RNase_HII_A"/>
    <property type="match status" value="1"/>
</dbReference>
<dbReference type="InterPro" id="IPR004649">
    <property type="entry name" value="RNase_H2_suA"/>
</dbReference>
<comment type="function">
    <text evidence="3 13 15">Endonuclease that specifically degrades the RNA of RNA-DNA hybrids.</text>
</comment>
<dbReference type="Gene3D" id="3.30.420.10">
    <property type="entry name" value="Ribonuclease H-like superfamily/Ribonuclease H"/>
    <property type="match status" value="1"/>
</dbReference>
<feature type="binding site" evidence="13 14">
    <location>
        <position position="8"/>
    </location>
    <ligand>
        <name>a divalent metal cation</name>
        <dbReference type="ChEBI" id="CHEBI:60240"/>
    </ligand>
</feature>
<keyword evidence="13" id="KW-0464">Manganese</keyword>
<evidence type="ECO:0000256" key="3">
    <source>
        <dbReference type="ARBA" id="ARBA00004065"/>
    </source>
</evidence>
<dbReference type="GO" id="GO:0032299">
    <property type="term" value="C:ribonuclease H2 complex"/>
    <property type="evidence" value="ECO:0007669"/>
    <property type="project" value="TreeGrafter"/>
</dbReference>
<dbReference type="GO" id="GO:0004523">
    <property type="term" value="F:RNA-DNA hybrid ribonuclease activity"/>
    <property type="evidence" value="ECO:0007669"/>
    <property type="project" value="UniProtKB-UniRule"/>
</dbReference>
<dbReference type="GO" id="GO:0043137">
    <property type="term" value="P:DNA replication, removal of RNA primer"/>
    <property type="evidence" value="ECO:0007669"/>
    <property type="project" value="TreeGrafter"/>
</dbReference>
<keyword evidence="11 13" id="KW-0255">Endonuclease</keyword>
<name>U3TEU8_9CREN</name>
<comment type="catalytic activity">
    <reaction evidence="1 13 14 15">
        <text>Endonucleolytic cleavage to 5'-phosphomonoester.</text>
        <dbReference type="EC" id="3.1.26.4"/>
    </reaction>
</comment>
<organism evidence="17 18">
    <name type="scientific">Aeropyrum camini SY1 = JCM 12091</name>
    <dbReference type="NCBI Taxonomy" id="1198449"/>
    <lineage>
        <taxon>Archaea</taxon>
        <taxon>Thermoproteota</taxon>
        <taxon>Thermoprotei</taxon>
        <taxon>Desulfurococcales</taxon>
        <taxon>Desulfurococcaceae</taxon>
        <taxon>Aeropyrum</taxon>
    </lineage>
</organism>
<evidence type="ECO:0000256" key="9">
    <source>
        <dbReference type="ARBA" id="ARBA00022722"/>
    </source>
</evidence>
<dbReference type="GO" id="GO:0006298">
    <property type="term" value="P:mismatch repair"/>
    <property type="evidence" value="ECO:0007669"/>
    <property type="project" value="TreeGrafter"/>
</dbReference>
<evidence type="ECO:0000256" key="7">
    <source>
        <dbReference type="ARBA" id="ARBA00019179"/>
    </source>
</evidence>
<keyword evidence="18" id="KW-1185">Reference proteome</keyword>
<evidence type="ECO:0000256" key="10">
    <source>
        <dbReference type="ARBA" id="ARBA00022723"/>
    </source>
</evidence>
<evidence type="ECO:0000313" key="17">
    <source>
        <dbReference type="EMBL" id="BAN89854.1"/>
    </source>
</evidence>
<dbReference type="InterPro" id="IPR020787">
    <property type="entry name" value="RNase_HII_arc"/>
</dbReference>
<evidence type="ECO:0000256" key="1">
    <source>
        <dbReference type="ARBA" id="ARBA00000077"/>
    </source>
</evidence>
<dbReference type="KEGG" id="acj:ACAM_0385"/>
<comment type="cofactor">
    <cofactor evidence="2">
        <name>Mg(2+)</name>
        <dbReference type="ChEBI" id="CHEBI:18420"/>
    </cofactor>
</comment>
<reference evidence="17 18" key="1">
    <citation type="journal article" date="2013" name="Appl. Environ. Microbiol.">
        <title>Variation of the Virus-Related Elements within Syntenic Genomes of the Hyperthermophilic Archaeon Aeropyrum.</title>
        <authorList>
            <person name="Daifuku T."/>
            <person name="Yoshida T."/>
            <person name="Kitamura T."/>
            <person name="Kawaichi S."/>
            <person name="Inoue T."/>
            <person name="Nomura K."/>
            <person name="Yoshida Y."/>
            <person name="Kuno S."/>
            <person name="Sako Y."/>
        </authorList>
    </citation>
    <scope>NUCLEOTIDE SEQUENCE [LARGE SCALE GENOMIC DNA]</scope>
    <source>
        <strain evidence="17 18">SY1</strain>
    </source>
</reference>
<keyword evidence="12 13" id="KW-0378">Hydrolase</keyword>
<keyword evidence="10 13" id="KW-0479">Metal-binding</keyword>
<dbReference type="InterPro" id="IPR023160">
    <property type="entry name" value="RNase_HII_hlx-loop-hlx_cap_dom"/>
</dbReference>
<evidence type="ECO:0000256" key="5">
    <source>
        <dbReference type="ARBA" id="ARBA00007383"/>
    </source>
</evidence>
<dbReference type="STRING" id="1198449.ACAM_0385"/>
<evidence type="ECO:0000259" key="16">
    <source>
        <dbReference type="PROSITE" id="PS51975"/>
    </source>
</evidence>
<feature type="domain" description="RNase H type-2" evidence="16">
    <location>
        <begin position="2"/>
        <end position="210"/>
    </location>
</feature>
<keyword evidence="8 13" id="KW-0963">Cytoplasm</keyword>
<evidence type="ECO:0000256" key="2">
    <source>
        <dbReference type="ARBA" id="ARBA00001946"/>
    </source>
</evidence>
<dbReference type="EC" id="3.1.26.4" evidence="6 13"/>
<dbReference type="SUPFAM" id="SSF53098">
    <property type="entry name" value="Ribonuclease H-like"/>
    <property type="match status" value="1"/>
</dbReference>
<dbReference type="InterPro" id="IPR001352">
    <property type="entry name" value="RNase_HII/HIII"/>
</dbReference>
<dbReference type="Pfam" id="PF01351">
    <property type="entry name" value="RNase_HII"/>
    <property type="match status" value="1"/>
</dbReference>
<dbReference type="AlphaFoldDB" id="U3TEU8"/>
<evidence type="ECO:0000256" key="8">
    <source>
        <dbReference type="ARBA" id="ARBA00022490"/>
    </source>
</evidence>
<dbReference type="InterPro" id="IPR036397">
    <property type="entry name" value="RNaseH_sf"/>
</dbReference>
<evidence type="ECO:0000313" key="18">
    <source>
        <dbReference type="Proteomes" id="UP000016887"/>
    </source>
</evidence>
<dbReference type="CDD" id="cd07180">
    <property type="entry name" value="RNase_HII_archaea_like"/>
    <property type="match status" value="1"/>
</dbReference>
<evidence type="ECO:0000256" key="15">
    <source>
        <dbReference type="RuleBase" id="RU003515"/>
    </source>
</evidence>
<comment type="subcellular location">
    <subcellularLocation>
        <location evidence="4 13">Cytoplasm</location>
    </subcellularLocation>
</comment>
<dbReference type="PROSITE" id="PS51975">
    <property type="entry name" value="RNASE_H_2"/>
    <property type="match status" value="1"/>
</dbReference>
<comment type="cofactor">
    <cofactor evidence="13 14">
        <name>Mn(2+)</name>
        <dbReference type="ChEBI" id="CHEBI:29035"/>
    </cofactor>
    <cofactor evidence="13 14">
        <name>Mg(2+)</name>
        <dbReference type="ChEBI" id="CHEBI:18420"/>
    </cofactor>
    <text evidence="13 14">Manganese or magnesium. Binds 1 divalent metal ion per monomer in the absence of substrate. May bind a second metal ion after substrate binding.</text>
</comment>
<proteinExistence type="inferred from homology"/>
<dbReference type="Proteomes" id="UP000016887">
    <property type="component" value="Chromosome"/>
</dbReference>
<dbReference type="GO" id="GO:0030145">
    <property type="term" value="F:manganese ion binding"/>
    <property type="evidence" value="ECO:0007669"/>
    <property type="project" value="UniProtKB-UniRule"/>
</dbReference>
<dbReference type="PANTHER" id="PTHR10954:SF23">
    <property type="entry name" value="RIBONUCLEASE"/>
    <property type="match status" value="1"/>
</dbReference>
<dbReference type="NCBIfam" id="TIGR00729">
    <property type="entry name" value="ribonuclease HII"/>
    <property type="match status" value="1"/>
</dbReference>
<evidence type="ECO:0000256" key="12">
    <source>
        <dbReference type="ARBA" id="ARBA00022801"/>
    </source>
</evidence>
<evidence type="ECO:0000256" key="6">
    <source>
        <dbReference type="ARBA" id="ARBA00012180"/>
    </source>
</evidence>
<dbReference type="PANTHER" id="PTHR10954">
    <property type="entry name" value="RIBONUCLEASE H2 SUBUNIT A"/>
    <property type="match status" value="1"/>
</dbReference>
<feature type="binding site" evidence="13 14">
    <location>
        <position position="107"/>
    </location>
    <ligand>
        <name>a divalent metal cation</name>
        <dbReference type="ChEBI" id="CHEBI:60240"/>
    </ligand>
</feature>
<dbReference type="PATRIC" id="fig|1198449.6.peg.388"/>
<evidence type="ECO:0000256" key="14">
    <source>
        <dbReference type="PROSITE-ProRule" id="PRU01319"/>
    </source>
</evidence>
<dbReference type="InterPro" id="IPR024567">
    <property type="entry name" value="RNase_HII/HIII_dom"/>
</dbReference>
<comment type="similarity">
    <text evidence="5 13 15">Belongs to the RNase HII family.</text>
</comment>
<keyword evidence="9 13" id="KW-0540">Nuclease</keyword>
<protein>
    <recommendedName>
        <fullName evidence="7 13">Ribonuclease HII</fullName>
        <shortName evidence="13">RNase HII</shortName>
        <ecNumber evidence="6 13">3.1.26.4</ecNumber>
    </recommendedName>
</protein>
<dbReference type="GO" id="GO:0005737">
    <property type="term" value="C:cytoplasm"/>
    <property type="evidence" value="ECO:0007669"/>
    <property type="project" value="UniProtKB-SubCell"/>
</dbReference>
<dbReference type="GO" id="GO:0003723">
    <property type="term" value="F:RNA binding"/>
    <property type="evidence" value="ECO:0007669"/>
    <property type="project" value="UniProtKB-UniRule"/>
</dbReference>
<accession>U3TEU8</accession>
<evidence type="ECO:0000256" key="11">
    <source>
        <dbReference type="ARBA" id="ARBA00022759"/>
    </source>
</evidence>
<dbReference type="InterPro" id="IPR012337">
    <property type="entry name" value="RNaseH-like_sf"/>
</dbReference>
<dbReference type="Gene3D" id="1.10.10.460">
    <property type="entry name" value="Ribonuclease hii. Domain 2"/>
    <property type="match status" value="1"/>
</dbReference>
<dbReference type="EMBL" id="AP012489">
    <property type="protein sequence ID" value="BAN89854.1"/>
    <property type="molecule type" value="Genomic_DNA"/>
</dbReference>
<dbReference type="eggNOG" id="arCOG04121">
    <property type="taxonomic scope" value="Archaea"/>
</dbReference>
<feature type="binding site" evidence="13 14">
    <location>
        <position position="9"/>
    </location>
    <ligand>
        <name>a divalent metal cation</name>
        <dbReference type="ChEBI" id="CHEBI:60240"/>
    </ligand>
</feature>
<evidence type="ECO:0000256" key="4">
    <source>
        <dbReference type="ARBA" id="ARBA00004496"/>
    </source>
</evidence>
<evidence type="ECO:0000256" key="13">
    <source>
        <dbReference type="HAMAP-Rule" id="MF_00052"/>
    </source>
</evidence>
<gene>
    <name evidence="13 17" type="primary">rnhB</name>
    <name evidence="17" type="ORF">ACAM_0385</name>
</gene>
<sequence>MGIVVGVDEAGRGSLVGELVVAGFAVEESREEELLSLGVRDSKELSPAARMELYREISGIGFFTVEAIRPWEVDSENINVLVTRAVEEILSRIISYLGVQPSLVVVDKYGDVQGLRLALRRLGIEPWSLVVEEKADARYPVVSAASIVAKVVRDARLRVLRRMYGVRGSGYPSDPETREWVREVFARGEAPSFIRYTWSTVKKLGGPWRGKKTGRSRRLDEFLGG</sequence>